<evidence type="ECO:0000256" key="12">
    <source>
        <dbReference type="ARBA" id="ARBA00073069"/>
    </source>
</evidence>
<dbReference type="InterPro" id="IPR004493">
    <property type="entry name" value="Leu-tRNA-synth_Ia_arc/euk"/>
</dbReference>
<dbReference type="FunFam" id="3.40.50.620:FF:000326">
    <property type="entry name" value="Leucine--tRNA ligase, cytoplasmic"/>
    <property type="match status" value="1"/>
</dbReference>
<gene>
    <name evidence="14" type="ORF">JRQ81_002510</name>
</gene>
<evidence type="ECO:0000256" key="11">
    <source>
        <dbReference type="ARBA" id="ARBA00053911"/>
    </source>
</evidence>
<evidence type="ECO:0000256" key="9">
    <source>
        <dbReference type="ARBA" id="ARBA00050416"/>
    </source>
</evidence>
<evidence type="ECO:0000256" key="5">
    <source>
        <dbReference type="ARBA" id="ARBA00022840"/>
    </source>
</evidence>
<keyword evidence="3" id="KW-0436">Ligase</keyword>
<keyword evidence="4" id="KW-0547">Nucleotide-binding</keyword>
<sequence length="612" mass="69608">MTERKGTAKVDFLKKIEKDIQKKWYEEGAFEINASDAASQKSNGKYFACFPYPYMNGRLHLGHTFSLSKCEFAVGYQRLKGKSCLFPFGLHCTGMPIKACADKLKREIELYGCPPEFPDEEEEEEEDPKGGEVVIKEKAKGKKSKAAAKTGSSKYQWGIMKSLGLSDEEIVKFSEAEHWLDYFPPLAIQDLKSMGLKVDWRRSFITTDVNPYYDSFVRWQYLTLRERNKIKFGKRYTIYSPKDGQPCMDHDRQTGEGVGPQEYTLVKLKVMEPYPVKLSGLKGKNIFLVAATLRPETMFGQTNCWVCPNMKYIGFETLNGDIFVCTQRAARNMAYQGFTKTNGVVPVVKELMGEEILGAAISAPLTSYKVIYALPMLTIKEDKGTGIVACVPSDSPDDITALRDLKKKQALRVKYGIKDEMVLPFEPVPVIEIPGYGSLSAPLVCDELKIQSQNDREKLAEAKEILYLKGFYEGIMIVDGFKGQRVQDVKKAIQKMMVDNDEAIIYMEPEKQVISRSADEYLDYGEENWKQQTHECLKNLETFCEETRKNFEASLDWLQEHACSRTYGLGTRLPWDEQWLIESLSDSTVYMAYYTVAHLLQGVISAGKENLH</sequence>
<dbReference type="Proteomes" id="UP001142489">
    <property type="component" value="Unassembled WGS sequence"/>
</dbReference>
<dbReference type="Gene3D" id="3.90.740.10">
    <property type="entry name" value="Valyl/Leucyl/Isoleucyl-tRNA synthetase, editing domain"/>
    <property type="match status" value="1"/>
</dbReference>
<dbReference type="GO" id="GO:0002161">
    <property type="term" value="F:aminoacyl-tRNA deacylase activity"/>
    <property type="evidence" value="ECO:0007669"/>
    <property type="project" value="InterPro"/>
</dbReference>
<comment type="similarity">
    <text evidence="1">Belongs to the class-I aminoacyl-tRNA synthetase family.</text>
</comment>
<evidence type="ECO:0000256" key="8">
    <source>
        <dbReference type="ARBA" id="ARBA00030520"/>
    </source>
</evidence>
<dbReference type="Gene3D" id="3.40.50.620">
    <property type="entry name" value="HUPs"/>
    <property type="match status" value="1"/>
</dbReference>
<dbReference type="SUPFAM" id="SSF50677">
    <property type="entry name" value="ValRS/IleRS/LeuRS editing domain"/>
    <property type="match status" value="1"/>
</dbReference>
<comment type="function">
    <text evidence="11">Aminoacyl-tRNA synthetase that catalyzes the specific attachment of leucine to its cognate tRNA (tRNA(Leu)). It performs tRNA aminoacylation in a two-step reaction: Leu is initially activated by ATP to form a leucyl-adenylate (Leu-AMP) intermediate; then the leucyl moiety is transferred to the acceptor 3' end of the tRNA to yield leucyl-tRNA. To improve the fidelity of catalytic reactions, it is also able to hydrolyze misactivated aminoacyl-adenylate intermediates (pre-transfer editing) and mischarged aminoacyl-tRNAs (post-transfer editing).</text>
</comment>
<dbReference type="InterPro" id="IPR009008">
    <property type="entry name" value="Val/Leu/Ile-tRNA-synth_edit"/>
</dbReference>
<keyword evidence="5" id="KW-0067">ATP-binding</keyword>
<comment type="caution">
    <text evidence="14">The sequence shown here is derived from an EMBL/GenBank/DDBJ whole genome shotgun (WGS) entry which is preliminary data.</text>
</comment>
<dbReference type="GO" id="GO:0004823">
    <property type="term" value="F:leucine-tRNA ligase activity"/>
    <property type="evidence" value="ECO:0007669"/>
    <property type="project" value="UniProtKB-EC"/>
</dbReference>
<dbReference type="Pfam" id="PF00133">
    <property type="entry name" value="tRNA-synt_1"/>
    <property type="match status" value="1"/>
</dbReference>
<dbReference type="FunFam" id="3.90.740.10:FF:000001">
    <property type="entry name" value="Leucine--tRNA ligase, cytoplasmic"/>
    <property type="match status" value="1"/>
</dbReference>
<dbReference type="GO" id="GO:0006429">
    <property type="term" value="P:leucyl-tRNA aminoacylation"/>
    <property type="evidence" value="ECO:0007669"/>
    <property type="project" value="InterPro"/>
</dbReference>
<dbReference type="EMBL" id="JAPFRF010000011">
    <property type="protein sequence ID" value="KAJ7316348.1"/>
    <property type="molecule type" value="Genomic_DNA"/>
</dbReference>
<organism evidence="14 15">
    <name type="scientific">Phrynocephalus forsythii</name>
    <dbReference type="NCBI Taxonomy" id="171643"/>
    <lineage>
        <taxon>Eukaryota</taxon>
        <taxon>Metazoa</taxon>
        <taxon>Chordata</taxon>
        <taxon>Craniata</taxon>
        <taxon>Vertebrata</taxon>
        <taxon>Euteleostomi</taxon>
        <taxon>Lepidosauria</taxon>
        <taxon>Squamata</taxon>
        <taxon>Bifurcata</taxon>
        <taxon>Unidentata</taxon>
        <taxon>Episquamata</taxon>
        <taxon>Toxicofera</taxon>
        <taxon>Iguania</taxon>
        <taxon>Acrodonta</taxon>
        <taxon>Agamidae</taxon>
        <taxon>Agaminae</taxon>
        <taxon>Phrynocephalus</taxon>
    </lineage>
</organism>
<dbReference type="AlphaFoldDB" id="A0A9Q1AWR2"/>
<keyword evidence="6" id="KW-0648">Protein biosynthesis</keyword>
<proteinExistence type="inferred from homology"/>
<dbReference type="EC" id="6.1.1.4" evidence="2"/>
<accession>A0A9Q1AWR2</accession>
<keyword evidence="15" id="KW-1185">Reference proteome</keyword>
<dbReference type="SUPFAM" id="SSF52374">
    <property type="entry name" value="Nucleotidylyl transferase"/>
    <property type="match status" value="1"/>
</dbReference>
<reference evidence="14" key="1">
    <citation type="journal article" date="2023" name="DNA Res.">
        <title>Chromosome-level genome assembly of Phrynocephalus forsythii using third-generation DNA sequencing and Hi-C analysis.</title>
        <authorList>
            <person name="Qi Y."/>
            <person name="Zhao W."/>
            <person name="Zhao Y."/>
            <person name="Niu C."/>
            <person name="Cao S."/>
            <person name="Zhang Y."/>
        </authorList>
    </citation>
    <scope>NUCLEOTIDE SEQUENCE</scope>
    <source>
        <tissue evidence="14">Muscle</tissue>
    </source>
</reference>
<keyword evidence="7" id="KW-0030">Aminoacyl-tRNA synthetase</keyword>
<evidence type="ECO:0000256" key="4">
    <source>
        <dbReference type="ARBA" id="ARBA00022741"/>
    </source>
</evidence>
<dbReference type="OrthoDB" id="10249672at2759"/>
<dbReference type="InterPro" id="IPR014729">
    <property type="entry name" value="Rossmann-like_a/b/a_fold"/>
</dbReference>
<comment type="catalytic activity">
    <reaction evidence="10">
        <text>L-methionyl-tRNA(Leu) + H2O = tRNA(Leu) + L-methionine + H(+)</text>
        <dbReference type="Rhea" id="RHEA:77535"/>
        <dbReference type="Rhea" id="RHEA-COMP:9613"/>
        <dbReference type="Rhea" id="RHEA-COMP:18931"/>
        <dbReference type="ChEBI" id="CHEBI:15377"/>
        <dbReference type="ChEBI" id="CHEBI:15378"/>
        <dbReference type="ChEBI" id="CHEBI:57844"/>
        <dbReference type="ChEBI" id="CHEBI:78442"/>
        <dbReference type="ChEBI" id="CHEBI:78530"/>
    </reaction>
    <physiologicalReaction direction="left-to-right" evidence="10">
        <dbReference type="Rhea" id="RHEA:77536"/>
    </physiologicalReaction>
</comment>
<name>A0A9Q1AWR2_9SAUR</name>
<dbReference type="PANTHER" id="PTHR45794:SF1">
    <property type="entry name" value="LEUCINE--TRNA LIGASE, CYTOPLASMIC"/>
    <property type="match status" value="1"/>
</dbReference>
<evidence type="ECO:0000256" key="10">
    <source>
        <dbReference type="ARBA" id="ARBA00051863"/>
    </source>
</evidence>
<evidence type="ECO:0000256" key="1">
    <source>
        <dbReference type="ARBA" id="ARBA00005594"/>
    </source>
</evidence>
<evidence type="ECO:0000256" key="2">
    <source>
        <dbReference type="ARBA" id="ARBA00013164"/>
    </source>
</evidence>
<evidence type="ECO:0000259" key="13">
    <source>
        <dbReference type="Pfam" id="PF00133"/>
    </source>
</evidence>
<evidence type="ECO:0000313" key="15">
    <source>
        <dbReference type="Proteomes" id="UP001142489"/>
    </source>
</evidence>
<comment type="catalytic activity">
    <reaction evidence="9">
        <text>tRNA(Leu) + L-leucine + ATP = L-leucyl-tRNA(Leu) + AMP + diphosphate</text>
        <dbReference type="Rhea" id="RHEA:11688"/>
        <dbReference type="Rhea" id="RHEA-COMP:9613"/>
        <dbReference type="Rhea" id="RHEA-COMP:9622"/>
        <dbReference type="ChEBI" id="CHEBI:30616"/>
        <dbReference type="ChEBI" id="CHEBI:33019"/>
        <dbReference type="ChEBI" id="CHEBI:57427"/>
        <dbReference type="ChEBI" id="CHEBI:78442"/>
        <dbReference type="ChEBI" id="CHEBI:78494"/>
        <dbReference type="ChEBI" id="CHEBI:456215"/>
        <dbReference type="EC" id="6.1.1.4"/>
    </reaction>
    <physiologicalReaction direction="left-to-right" evidence="9">
        <dbReference type="Rhea" id="RHEA:11689"/>
    </physiologicalReaction>
</comment>
<evidence type="ECO:0000256" key="3">
    <source>
        <dbReference type="ARBA" id="ARBA00022598"/>
    </source>
</evidence>
<evidence type="ECO:0000256" key="6">
    <source>
        <dbReference type="ARBA" id="ARBA00022917"/>
    </source>
</evidence>
<dbReference type="GO" id="GO:0005524">
    <property type="term" value="F:ATP binding"/>
    <property type="evidence" value="ECO:0007669"/>
    <property type="project" value="UniProtKB-KW"/>
</dbReference>
<protein>
    <recommendedName>
        <fullName evidence="12">Leucine--tRNA ligase, cytoplasmic</fullName>
        <ecNumber evidence="2">6.1.1.4</ecNumber>
    </recommendedName>
    <alternativeName>
        <fullName evidence="8">Leucyl-tRNA synthetase</fullName>
    </alternativeName>
</protein>
<evidence type="ECO:0000313" key="14">
    <source>
        <dbReference type="EMBL" id="KAJ7316348.1"/>
    </source>
</evidence>
<dbReference type="PANTHER" id="PTHR45794">
    <property type="entry name" value="LEUCYL-TRNA SYNTHETASE"/>
    <property type="match status" value="1"/>
</dbReference>
<dbReference type="InterPro" id="IPR002300">
    <property type="entry name" value="aa-tRNA-synth_Ia"/>
</dbReference>
<evidence type="ECO:0000256" key="7">
    <source>
        <dbReference type="ARBA" id="ARBA00023146"/>
    </source>
</evidence>
<feature type="domain" description="Aminoacyl-tRNA synthetase class Ia" evidence="13">
    <location>
        <begin position="20"/>
        <end position="103"/>
    </location>
</feature>